<proteinExistence type="predicted"/>
<organism evidence="1 2">
    <name type="scientific">Streptomyces luteolifulvus</name>
    <dbReference type="NCBI Taxonomy" id="2615112"/>
    <lineage>
        <taxon>Bacteria</taxon>
        <taxon>Bacillati</taxon>
        <taxon>Actinomycetota</taxon>
        <taxon>Actinomycetes</taxon>
        <taxon>Kitasatosporales</taxon>
        <taxon>Streptomycetaceae</taxon>
        <taxon>Streptomyces</taxon>
    </lineage>
</organism>
<protein>
    <submittedName>
        <fullName evidence="1">Uncharacterized protein</fullName>
    </submittedName>
</protein>
<accession>A0A6H9V4H2</accession>
<evidence type="ECO:0000313" key="2">
    <source>
        <dbReference type="Proteomes" id="UP000442707"/>
    </source>
</evidence>
<comment type="caution">
    <text evidence="1">The sequence shown here is derived from an EMBL/GenBank/DDBJ whole genome shotgun (WGS) entry which is preliminary data.</text>
</comment>
<sequence>MPTYRFREIKHQASKSLPCPACGKKLRRQRTFSQTLNPFNKNKDGQVKTELEIVRELVVVASKWEAEPEPHPACQKAVAS</sequence>
<reference evidence="1 2" key="1">
    <citation type="submission" date="2019-09" db="EMBL/GenBank/DDBJ databases">
        <title>Screening of Novel Bioactive Compounds from Soil-Associated.</title>
        <authorList>
            <person name="Zhao S."/>
        </authorList>
    </citation>
    <scope>NUCLEOTIDE SEQUENCE [LARGE SCALE GENOMIC DNA]</scope>
    <source>
        <strain evidence="1 2">HIT-DPA4</strain>
    </source>
</reference>
<dbReference type="AlphaFoldDB" id="A0A6H9V4H2"/>
<dbReference type="Proteomes" id="UP000442707">
    <property type="component" value="Unassembled WGS sequence"/>
</dbReference>
<dbReference type="RefSeq" id="WP_150948399.1">
    <property type="nucleotide sequence ID" value="NZ_VZRB01000008.1"/>
</dbReference>
<dbReference type="EMBL" id="VZRB01000008">
    <property type="protein sequence ID" value="KAB1146762.1"/>
    <property type="molecule type" value="Genomic_DNA"/>
</dbReference>
<gene>
    <name evidence="1" type="ORF">F7R91_14375</name>
</gene>
<name>A0A6H9V4H2_9ACTN</name>
<evidence type="ECO:0000313" key="1">
    <source>
        <dbReference type="EMBL" id="KAB1146762.1"/>
    </source>
</evidence>
<keyword evidence="2" id="KW-1185">Reference proteome</keyword>